<dbReference type="GO" id="GO:0000287">
    <property type="term" value="F:magnesium ion binding"/>
    <property type="evidence" value="ECO:0007669"/>
    <property type="project" value="InterPro"/>
</dbReference>
<reference evidence="1" key="2">
    <citation type="journal article" date="2021" name="PeerJ">
        <title>Extensive microbial diversity within the chicken gut microbiome revealed by metagenomics and culture.</title>
        <authorList>
            <person name="Gilroy R."/>
            <person name="Ravi A."/>
            <person name="Getino M."/>
            <person name="Pursley I."/>
            <person name="Horton D.L."/>
            <person name="Alikhan N.F."/>
            <person name="Baker D."/>
            <person name="Gharbi K."/>
            <person name="Hall N."/>
            <person name="Watson M."/>
            <person name="Adriaenssens E.M."/>
            <person name="Foster-Nyarko E."/>
            <person name="Jarju S."/>
            <person name="Secka A."/>
            <person name="Antonio M."/>
            <person name="Oren A."/>
            <person name="Chaudhuri R.R."/>
            <person name="La Ragione R."/>
            <person name="Hildebrand F."/>
            <person name="Pallen M.J."/>
        </authorList>
    </citation>
    <scope>NUCLEOTIDE SEQUENCE</scope>
    <source>
        <strain evidence="1">ChiSxjej2B14-6234</strain>
    </source>
</reference>
<organism evidence="1 2">
    <name type="scientific">Candidatus Onthenecus intestinigallinarum</name>
    <dbReference type="NCBI Taxonomy" id="2840875"/>
    <lineage>
        <taxon>Bacteria</taxon>
        <taxon>Bacillati</taxon>
        <taxon>Bacillota</taxon>
        <taxon>Clostridia</taxon>
        <taxon>Eubacteriales</taxon>
        <taxon>Candidatus Onthenecus</taxon>
    </lineage>
</organism>
<dbReference type="GO" id="GO:0005737">
    <property type="term" value="C:cytoplasm"/>
    <property type="evidence" value="ECO:0007669"/>
    <property type="project" value="InterPro"/>
</dbReference>
<dbReference type="GO" id="GO:0004427">
    <property type="term" value="F:inorganic diphosphate phosphatase activity"/>
    <property type="evidence" value="ECO:0007669"/>
    <property type="project" value="InterPro"/>
</dbReference>
<dbReference type="SUPFAM" id="SSF50324">
    <property type="entry name" value="Inorganic pyrophosphatase"/>
    <property type="match status" value="1"/>
</dbReference>
<proteinExistence type="predicted"/>
<dbReference type="Proteomes" id="UP000886887">
    <property type="component" value="Unassembled WGS sequence"/>
</dbReference>
<gene>
    <name evidence="1" type="ORF">IAB73_08645</name>
</gene>
<dbReference type="Gene3D" id="3.90.80.10">
    <property type="entry name" value="Inorganic pyrophosphatase"/>
    <property type="match status" value="1"/>
</dbReference>
<dbReference type="AlphaFoldDB" id="A0A9D1CRK4"/>
<dbReference type="EMBL" id="DVFJ01000030">
    <property type="protein sequence ID" value="HIQ72258.1"/>
    <property type="molecule type" value="Genomic_DNA"/>
</dbReference>
<evidence type="ECO:0000313" key="1">
    <source>
        <dbReference type="EMBL" id="HIQ72258.1"/>
    </source>
</evidence>
<dbReference type="InterPro" id="IPR036649">
    <property type="entry name" value="Pyrophosphatase_sf"/>
</dbReference>
<protein>
    <submittedName>
        <fullName evidence="1">Inorganic pyrophosphatase</fullName>
    </submittedName>
</protein>
<dbReference type="GO" id="GO:0006796">
    <property type="term" value="P:phosphate-containing compound metabolic process"/>
    <property type="evidence" value="ECO:0007669"/>
    <property type="project" value="InterPro"/>
</dbReference>
<name>A0A9D1CRK4_9FIRM</name>
<comment type="caution">
    <text evidence="1">The sequence shown here is derived from an EMBL/GenBank/DDBJ whole genome shotgun (WGS) entry which is preliminary data.</text>
</comment>
<reference evidence="1" key="1">
    <citation type="submission" date="2020-10" db="EMBL/GenBank/DDBJ databases">
        <authorList>
            <person name="Gilroy R."/>
        </authorList>
    </citation>
    <scope>NUCLEOTIDE SEQUENCE</scope>
    <source>
        <strain evidence="1">ChiSxjej2B14-6234</strain>
    </source>
</reference>
<accession>A0A9D1CRK4</accession>
<evidence type="ECO:0000313" key="2">
    <source>
        <dbReference type="Proteomes" id="UP000886887"/>
    </source>
</evidence>
<sequence length="114" mass="12933">MERPDLTWLGRTVTVTVDRPMGTYHPRHAGLYYPVNYGYVQGVTAPDGEEQDAYILGVDAPLRTFTGVVAAVIHRRDDTEDKWVVAPPGLRLTAEEIRAQTRFQERFFDAQVIL</sequence>